<evidence type="ECO:0000256" key="6">
    <source>
        <dbReference type="ARBA" id="ARBA00023053"/>
    </source>
</evidence>
<dbReference type="GO" id="GO:0005886">
    <property type="term" value="C:plasma membrane"/>
    <property type="evidence" value="ECO:0007669"/>
    <property type="project" value="UniProtKB-SubCell"/>
</dbReference>
<evidence type="ECO:0000256" key="3">
    <source>
        <dbReference type="ARBA" id="ARBA00022475"/>
    </source>
</evidence>
<keyword evidence="5 10" id="KW-1133">Transmembrane helix</keyword>
<evidence type="ECO:0000256" key="8">
    <source>
        <dbReference type="ARBA" id="ARBA00023136"/>
    </source>
</evidence>
<evidence type="ECO:0000256" key="5">
    <source>
        <dbReference type="ARBA" id="ARBA00022989"/>
    </source>
</evidence>
<keyword evidence="2 10" id="KW-0813">Transport</keyword>
<comment type="function">
    <text evidence="10">Na(+)/H(+) antiporter that extrudes sodium in exchange for external protons.</text>
</comment>
<evidence type="ECO:0000256" key="1">
    <source>
        <dbReference type="ARBA" id="ARBA00004651"/>
    </source>
</evidence>
<feature type="transmembrane region" description="Helical" evidence="10">
    <location>
        <begin position="6"/>
        <end position="25"/>
    </location>
</feature>
<name>A0A6J4RR13_9ACTN</name>
<dbReference type="Pfam" id="PF00999">
    <property type="entry name" value="Na_H_Exchanger"/>
    <property type="match status" value="1"/>
</dbReference>
<sequence>MQATDSELVLLVLLAGAVALIVLAYRTRVPYPILLVIGGLGLGLAPGLPNVALAPELVLLIFLPPLLYSAAFFSSLRDLRANVGPISLLSVGLVLVTTVTVAVVAHELVGLPWPAAFVLGAIVSPTDPVAATTIARRLGAPRRVVTIVEGESLINDGTALVAYRFAVAAAVTGSFSAWQAGLEFVLSVGGGAAVGLAVGWTVAQLRRRLEDPLTEITISLATAYFAYLPAELLGTSGVIAAVSAGVYLGWRSPELISPGTRLQAFAVWEVVTFVLNGALFILIGLQLPVVLDGLAGQRLGGLLLDAALVSAAVILTRFAWVYPATWLPRRLSARRRMRDPMPPLSHVFLVAWTGMRGGVALAAALALPLETASGAAFPARDTIVFLAFAVILVTLLLEGLTLPAIIRRLGLSGAEAEDWRESEARLRAAEAALERIDELAPEDWVRDDTAERMRGLYEYRRKRFQARFDEGDGHVEYEERSADYQRLRRELLEAERASIVDLRQKGVIDEETMRRVERDLDLEDTRLEA</sequence>
<dbReference type="AlphaFoldDB" id="A0A6J4RR13"/>
<proteinExistence type="inferred from homology"/>
<keyword evidence="4 10" id="KW-0812">Transmembrane</keyword>
<feature type="transmembrane region" description="Helical" evidence="10">
    <location>
        <begin position="88"/>
        <end position="109"/>
    </location>
</feature>
<evidence type="ECO:0000259" key="11">
    <source>
        <dbReference type="Pfam" id="PF00999"/>
    </source>
</evidence>
<feature type="transmembrane region" description="Helical" evidence="10">
    <location>
        <begin position="343"/>
        <end position="363"/>
    </location>
</feature>
<evidence type="ECO:0000256" key="2">
    <source>
        <dbReference type="ARBA" id="ARBA00022448"/>
    </source>
</evidence>
<evidence type="ECO:0000256" key="10">
    <source>
        <dbReference type="RuleBase" id="RU366002"/>
    </source>
</evidence>
<keyword evidence="10" id="KW-0050">Antiport</keyword>
<keyword evidence="8 10" id="KW-0472">Membrane</keyword>
<dbReference type="Gene3D" id="6.10.140.1330">
    <property type="match status" value="1"/>
</dbReference>
<dbReference type="GO" id="GO:0098719">
    <property type="term" value="P:sodium ion import across plasma membrane"/>
    <property type="evidence" value="ECO:0007669"/>
    <property type="project" value="TreeGrafter"/>
</dbReference>
<organism evidence="12">
    <name type="scientific">uncultured Solirubrobacterales bacterium</name>
    <dbReference type="NCBI Taxonomy" id="768556"/>
    <lineage>
        <taxon>Bacteria</taxon>
        <taxon>Bacillati</taxon>
        <taxon>Actinomycetota</taxon>
        <taxon>Thermoleophilia</taxon>
        <taxon>Solirubrobacterales</taxon>
        <taxon>environmental samples</taxon>
    </lineage>
</organism>
<feature type="transmembrane region" description="Helical" evidence="10">
    <location>
        <begin position="57"/>
        <end position="76"/>
    </location>
</feature>
<gene>
    <name evidence="12" type="ORF">AVDCRST_MAG45-68</name>
</gene>
<keyword evidence="9 10" id="KW-0739">Sodium transport</keyword>
<comment type="similarity">
    <text evidence="10">Belongs to the monovalent cation:proton antiporter 1 (CPA1) transporter (TC 2.A.36) family.</text>
</comment>
<feature type="transmembrane region" description="Helical" evidence="10">
    <location>
        <begin position="299"/>
        <end position="322"/>
    </location>
</feature>
<dbReference type="GO" id="GO:0015385">
    <property type="term" value="F:sodium:proton antiporter activity"/>
    <property type="evidence" value="ECO:0007669"/>
    <property type="project" value="InterPro"/>
</dbReference>
<feature type="domain" description="Cation/H+ exchanger transmembrane" evidence="11">
    <location>
        <begin position="17"/>
        <end position="406"/>
    </location>
</feature>
<comment type="caution">
    <text evidence="10">Lacks conserved residue(s) required for the propagation of feature annotation.</text>
</comment>
<dbReference type="PANTHER" id="PTHR10110">
    <property type="entry name" value="SODIUM/HYDROGEN EXCHANGER"/>
    <property type="match status" value="1"/>
</dbReference>
<evidence type="ECO:0000313" key="12">
    <source>
        <dbReference type="EMBL" id="CAA9479474.1"/>
    </source>
</evidence>
<dbReference type="GO" id="GO:0051453">
    <property type="term" value="P:regulation of intracellular pH"/>
    <property type="evidence" value="ECO:0007669"/>
    <property type="project" value="TreeGrafter"/>
</dbReference>
<protein>
    <submittedName>
        <fullName evidence="12">Na+/H+ antiporter</fullName>
    </submittedName>
</protein>
<comment type="subcellular location">
    <subcellularLocation>
        <location evidence="1 10">Cell membrane</location>
        <topology evidence="1 10">Multi-pass membrane protein</topology>
    </subcellularLocation>
</comment>
<evidence type="ECO:0000256" key="9">
    <source>
        <dbReference type="ARBA" id="ARBA00023201"/>
    </source>
</evidence>
<dbReference type="InterPro" id="IPR006153">
    <property type="entry name" value="Cation/H_exchanger_TM"/>
</dbReference>
<feature type="transmembrane region" description="Helical" evidence="10">
    <location>
        <begin position="223"/>
        <end position="250"/>
    </location>
</feature>
<evidence type="ECO:0000256" key="7">
    <source>
        <dbReference type="ARBA" id="ARBA00023065"/>
    </source>
</evidence>
<feature type="transmembrane region" description="Helical" evidence="10">
    <location>
        <begin position="184"/>
        <end position="203"/>
    </location>
</feature>
<feature type="transmembrane region" description="Helical" evidence="10">
    <location>
        <begin position="383"/>
        <end position="406"/>
    </location>
</feature>
<keyword evidence="6 10" id="KW-0915">Sodium</keyword>
<accession>A0A6J4RR13</accession>
<feature type="transmembrane region" description="Helical" evidence="10">
    <location>
        <begin position="262"/>
        <end position="287"/>
    </location>
</feature>
<dbReference type="GO" id="GO:0015386">
    <property type="term" value="F:potassium:proton antiporter activity"/>
    <property type="evidence" value="ECO:0007669"/>
    <property type="project" value="TreeGrafter"/>
</dbReference>
<keyword evidence="3 10" id="KW-1003">Cell membrane</keyword>
<dbReference type="NCBIfam" id="TIGR00831">
    <property type="entry name" value="a_cpa1"/>
    <property type="match status" value="1"/>
</dbReference>
<dbReference type="EMBL" id="CADCVU010000006">
    <property type="protein sequence ID" value="CAA9479474.1"/>
    <property type="molecule type" value="Genomic_DNA"/>
</dbReference>
<dbReference type="PANTHER" id="PTHR10110:SF86">
    <property type="entry name" value="SODIUM_HYDROGEN EXCHANGER 7"/>
    <property type="match status" value="1"/>
</dbReference>
<keyword evidence="7 10" id="KW-0406">Ion transport</keyword>
<evidence type="ECO:0000256" key="4">
    <source>
        <dbReference type="ARBA" id="ARBA00022692"/>
    </source>
</evidence>
<dbReference type="InterPro" id="IPR004705">
    <property type="entry name" value="Cation/H_exchanger_CPA1_bac"/>
</dbReference>
<feature type="transmembrane region" description="Helical" evidence="10">
    <location>
        <begin position="32"/>
        <end position="51"/>
    </location>
</feature>
<dbReference type="InterPro" id="IPR018422">
    <property type="entry name" value="Cation/H_exchanger_CPA1"/>
</dbReference>
<reference evidence="12" key="1">
    <citation type="submission" date="2020-02" db="EMBL/GenBank/DDBJ databases">
        <authorList>
            <person name="Meier V. D."/>
        </authorList>
    </citation>
    <scope>NUCLEOTIDE SEQUENCE</scope>
    <source>
        <strain evidence="12">AVDCRST_MAG45</strain>
    </source>
</reference>